<gene>
    <name evidence="1" type="ORF">CDQ84_06810</name>
</gene>
<accession>A0A2K2FNQ5</accession>
<dbReference type="Pfam" id="PF09388">
    <property type="entry name" value="SpoOE-like"/>
    <property type="match status" value="1"/>
</dbReference>
<reference evidence="2" key="1">
    <citation type="submission" date="2017-06" db="EMBL/GenBank/DDBJ databases">
        <title>Investigating the central metabolism of Clostridium thermosuccinogenes.</title>
        <authorList>
            <person name="Koendjbiharie J.G."/>
            <person name="Van Kranenburg R."/>
            <person name="Vriesendorp B."/>
        </authorList>
    </citation>
    <scope>NUCLEOTIDE SEQUENCE [LARGE SCALE GENOMIC DNA]</scope>
    <source>
        <strain evidence="2">DSM 5806</strain>
    </source>
</reference>
<dbReference type="AlphaFoldDB" id="A0A2K2FNQ5"/>
<evidence type="ECO:0000313" key="2">
    <source>
        <dbReference type="Proteomes" id="UP000236151"/>
    </source>
</evidence>
<evidence type="ECO:0008006" key="3">
    <source>
        <dbReference type="Google" id="ProtNLM"/>
    </source>
</evidence>
<dbReference type="SUPFAM" id="SSF140500">
    <property type="entry name" value="BAS1536-like"/>
    <property type="match status" value="1"/>
</dbReference>
<organism evidence="1 2">
    <name type="scientific">Clostridium thermosuccinogenes</name>
    <dbReference type="NCBI Taxonomy" id="84032"/>
    <lineage>
        <taxon>Bacteria</taxon>
        <taxon>Bacillati</taxon>
        <taxon>Bacillota</taxon>
        <taxon>Clostridia</taxon>
        <taxon>Eubacteriales</taxon>
        <taxon>Clostridiaceae</taxon>
        <taxon>Clostridium</taxon>
    </lineage>
</organism>
<proteinExistence type="predicted"/>
<sequence length="49" mass="5885">MKSEMEEVRETLNKMMDFDSFDLDETLLISQMMDKLIIEYYKSDLNNVS</sequence>
<dbReference type="RefSeq" id="WP_103080971.1">
    <property type="nucleotide sequence ID" value="NZ_CP021850.1"/>
</dbReference>
<comment type="caution">
    <text evidence="1">The sequence shown here is derived from an EMBL/GenBank/DDBJ whole genome shotgun (WGS) entry which is preliminary data.</text>
</comment>
<dbReference type="EMBL" id="NIOJ01000012">
    <property type="protein sequence ID" value="PNU00384.1"/>
    <property type="molecule type" value="Genomic_DNA"/>
</dbReference>
<dbReference type="GO" id="GO:0046983">
    <property type="term" value="F:protein dimerization activity"/>
    <property type="evidence" value="ECO:0007669"/>
    <property type="project" value="InterPro"/>
</dbReference>
<dbReference type="InterPro" id="IPR037208">
    <property type="entry name" value="Spo0E-like_sf"/>
</dbReference>
<dbReference type="InterPro" id="IPR018540">
    <property type="entry name" value="Spo0E-like"/>
</dbReference>
<evidence type="ECO:0000313" key="1">
    <source>
        <dbReference type="EMBL" id="PNU00384.1"/>
    </source>
</evidence>
<name>A0A2K2FNQ5_9CLOT</name>
<protein>
    <recommendedName>
        <fullName evidence="3">Spo0E family sporulation regulatory protein-aspartic acid phosphatase</fullName>
    </recommendedName>
</protein>
<dbReference type="GO" id="GO:0043937">
    <property type="term" value="P:regulation of sporulation"/>
    <property type="evidence" value="ECO:0007669"/>
    <property type="project" value="InterPro"/>
</dbReference>
<dbReference type="InterPro" id="IPR036638">
    <property type="entry name" value="HLH_DNA-bd_sf"/>
</dbReference>
<dbReference type="KEGG" id="cthd:CDO33_13780"/>
<dbReference type="Proteomes" id="UP000236151">
    <property type="component" value="Unassembled WGS sequence"/>
</dbReference>
<keyword evidence="2" id="KW-1185">Reference proteome</keyword>
<dbReference type="Gene3D" id="4.10.280.10">
    <property type="entry name" value="Helix-loop-helix DNA-binding domain"/>
    <property type="match status" value="1"/>
</dbReference>